<keyword evidence="2" id="KW-0472">Membrane</keyword>
<feature type="compositionally biased region" description="Polar residues" evidence="1">
    <location>
        <begin position="230"/>
        <end position="245"/>
    </location>
</feature>
<protein>
    <submittedName>
        <fullName evidence="4">Balbiani ring protein 3</fullName>
    </submittedName>
</protein>
<proteinExistence type="predicted"/>
<gene>
    <name evidence="4" type="ORF">P5673_014482</name>
</gene>
<keyword evidence="5" id="KW-1185">Reference proteome</keyword>
<evidence type="ECO:0000256" key="3">
    <source>
        <dbReference type="SAM" id="SignalP"/>
    </source>
</evidence>
<keyword evidence="2" id="KW-0812">Transmembrane</keyword>
<dbReference type="Proteomes" id="UP001249851">
    <property type="component" value="Unassembled WGS sequence"/>
</dbReference>
<evidence type="ECO:0000256" key="2">
    <source>
        <dbReference type="SAM" id="Phobius"/>
    </source>
</evidence>
<reference evidence="4" key="1">
    <citation type="journal article" date="2023" name="G3 (Bethesda)">
        <title>Whole genome assembly and annotation of the endangered Caribbean coral Acropora cervicornis.</title>
        <authorList>
            <person name="Selwyn J.D."/>
            <person name="Vollmer S.V."/>
        </authorList>
    </citation>
    <scope>NUCLEOTIDE SEQUENCE</scope>
    <source>
        <strain evidence="4">K2</strain>
    </source>
</reference>
<dbReference type="Gene3D" id="2.10.90.10">
    <property type="entry name" value="Cystine-knot cytokines"/>
    <property type="match status" value="1"/>
</dbReference>
<reference evidence="4" key="2">
    <citation type="journal article" date="2023" name="Science">
        <title>Genomic signatures of disease resistance in endangered staghorn corals.</title>
        <authorList>
            <person name="Vollmer S.V."/>
            <person name="Selwyn J.D."/>
            <person name="Despard B.A."/>
            <person name="Roesel C.L."/>
        </authorList>
    </citation>
    <scope>NUCLEOTIDE SEQUENCE</scope>
    <source>
        <strain evidence="4">K2</strain>
    </source>
</reference>
<sequence length="260" mass="29341">MDQIGFRCLILFLWATSAIEVAVDFPQHRYYPYFVRLHRCQGSVNRDSPNIVECVATSYMERKVKVFSTKTRERSEVIVRNHTSCGSVCKANPKECRDGVQQWNLETCSCECLYSDRDPPQKRDGFRWNRQTCSYKCSGIRHCPAKKVWNKEECSCVCSSFSNMTCSLLDQIMDHTTCECKDRTQPQHEKAPGFFASGSTVVLVALLVIALCVIGLLSGLLCSRCKASSRSMKSAESQTSETASFASDDLDKDEQTLRSS</sequence>
<feature type="transmembrane region" description="Helical" evidence="2">
    <location>
        <begin position="194"/>
        <end position="222"/>
    </location>
</feature>
<evidence type="ECO:0000313" key="4">
    <source>
        <dbReference type="EMBL" id="KAK2562227.1"/>
    </source>
</evidence>
<organism evidence="4 5">
    <name type="scientific">Acropora cervicornis</name>
    <name type="common">Staghorn coral</name>
    <dbReference type="NCBI Taxonomy" id="6130"/>
    <lineage>
        <taxon>Eukaryota</taxon>
        <taxon>Metazoa</taxon>
        <taxon>Cnidaria</taxon>
        <taxon>Anthozoa</taxon>
        <taxon>Hexacorallia</taxon>
        <taxon>Scleractinia</taxon>
        <taxon>Astrocoeniina</taxon>
        <taxon>Acroporidae</taxon>
        <taxon>Acropora</taxon>
    </lineage>
</organism>
<feature type="signal peptide" evidence="3">
    <location>
        <begin position="1"/>
        <end position="18"/>
    </location>
</feature>
<keyword evidence="2" id="KW-1133">Transmembrane helix</keyword>
<accession>A0AAD9QJ66</accession>
<evidence type="ECO:0000256" key="1">
    <source>
        <dbReference type="SAM" id="MobiDB-lite"/>
    </source>
</evidence>
<feature type="chain" id="PRO_5041973810" evidence="3">
    <location>
        <begin position="19"/>
        <end position="260"/>
    </location>
</feature>
<comment type="caution">
    <text evidence="4">The sequence shown here is derived from an EMBL/GenBank/DDBJ whole genome shotgun (WGS) entry which is preliminary data.</text>
</comment>
<name>A0AAD9QJ66_ACRCE</name>
<dbReference type="InterPro" id="IPR029034">
    <property type="entry name" value="Cystine-knot_cytokine"/>
</dbReference>
<dbReference type="GO" id="GO:0005576">
    <property type="term" value="C:extracellular region"/>
    <property type="evidence" value="ECO:0007669"/>
    <property type="project" value="UniProtKB-SubCell"/>
</dbReference>
<feature type="region of interest" description="Disordered" evidence="1">
    <location>
        <begin position="230"/>
        <end position="260"/>
    </location>
</feature>
<dbReference type="SUPFAM" id="SSF57501">
    <property type="entry name" value="Cystine-knot cytokines"/>
    <property type="match status" value="1"/>
</dbReference>
<dbReference type="EMBL" id="JARQWQ010000029">
    <property type="protein sequence ID" value="KAK2562227.1"/>
    <property type="molecule type" value="Genomic_DNA"/>
</dbReference>
<evidence type="ECO:0000313" key="5">
    <source>
        <dbReference type="Proteomes" id="UP001249851"/>
    </source>
</evidence>
<keyword evidence="3" id="KW-0732">Signal</keyword>
<dbReference type="AlphaFoldDB" id="A0AAD9QJ66"/>